<comment type="caution">
    <text evidence="1">The sequence shown here is derived from an EMBL/GenBank/DDBJ whole genome shotgun (WGS) entry which is preliminary data.</text>
</comment>
<protein>
    <submittedName>
        <fullName evidence="1">Uncharacterized protein</fullName>
    </submittedName>
</protein>
<dbReference type="RefSeq" id="XP_015656318.1">
    <property type="nucleotide sequence ID" value="XM_015805025.1"/>
</dbReference>
<dbReference type="Proteomes" id="UP000037923">
    <property type="component" value="Unassembled WGS sequence"/>
</dbReference>
<gene>
    <name evidence="1" type="ORF">ABB37_06673</name>
</gene>
<sequence>MFANHWIVADMDGTLTPTPSRAHGKYLSLSYCVATGLGYGAGYRSCLPWLRFFIERGGSLCVVSTAGKRMWTQIYQDLAPAVFGFGTIDDAGRCSRVLEASSAASASDAHPHAVAATTTAATTPGTLYMCGFTGAAMFRTRPCHAVWEDMDRLHPGWRTPSSTTAADAADRTTIPPAAVGLEEWAEYRQQAVEYAQASGAAAAAAAIPPSPALPASPSSPFSSPLLSSTTTMDAATHALAAAEARNAIIRFLEHASYVSRHNVMSAAAFFAGCLSTKYHTVFPALLQQLLSEVPPSLLSFAERGEPVPRICFAESPLLSLQALTTDGLYLKETNDALVDVQQVPCADGTVKNRSPVAQVVAMGIPARFFDCVFPSSSPSSSAAAATTTASASPQWQCCAKCAAVGAGAMVRVEAAGLELKSQPNSVCMFRRGVDKGLCVRWLVAEDNKRRKEGSNGVSFDLTKAVAFGDVPESVDRPLTEYPPMQYISLSPKDCAEERLAAMQATPPAQDASPYMYHVGGEEEGTALFLEELLTSCVKDADKGKNGEPRETTWFTPERVAACAGRAQTAVKAMVAERRGAPATGDPSRSTL</sequence>
<dbReference type="VEuPathDB" id="TriTrypDB:LpyrH10_15_0830"/>
<dbReference type="EMBL" id="LGTL01000015">
    <property type="protein sequence ID" value="KPA77880.1"/>
    <property type="molecule type" value="Genomic_DNA"/>
</dbReference>
<accession>A0A0M9FX37</accession>
<dbReference type="AlphaFoldDB" id="A0A0M9FX37"/>
<proteinExistence type="predicted"/>
<evidence type="ECO:0000313" key="1">
    <source>
        <dbReference type="EMBL" id="KPA77880.1"/>
    </source>
</evidence>
<dbReference type="EMBL" id="LGTL01000015">
    <property type="protein sequence ID" value="KPA77879.1"/>
    <property type="molecule type" value="Genomic_DNA"/>
</dbReference>
<dbReference type="OrthoDB" id="273102at2759"/>
<evidence type="ECO:0000313" key="2">
    <source>
        <dbReference type="Proteomes" id="UP000037923"/>
    </source>
</evidence>
<reference evidence="1 2" key="1">
    <citation type="submission" date="2015-07" db="EMBL/GenBank/DDBJ databases">
        <title>High-quality genome of monoxenous trypanosomatid Leptomonas pyrrhocoris.</title>
        <authorList>
            <person name="Flegontov P."/>
            <person name="Butenko A."/>
            <person name="Firsov S."/>
            <person name="Vlcek C."/>
            <person name="Logacheva M.D."/>
            <person name="Field M."/>
            <person name="Filatov D."/>
            <person name="Flegontova O."/>
            <person name="Gerasimov E."/>
            <person name="Jackson A.P."/>
            <person name="Kelly S."/>
            <person name="Opperdoes F."/>
            <person name="O'Reilly A."/>
            <person name="Votypka J."/>
            <person name="Yurchenko V."/>
            <person name="Lukes J."/>
        </authorList>
    </citation>
    <scope>NUCLEOTIDE SEQUENCE [LARGE SCALE GENOMIC DNA]</scope>
    <source>
        <strain evidence="1">H10</strain>
    </source>
</reference>
<dbReference type="OMA" id="FRGHWIV"/>
<keyword evidence="2" id="KW-1185">Reference proteome</keyword>
<name>A0A0M9FX37_LEPPY</name>
<organism evidence="1 2">
    <name type="scientific">Leptomonas pyrrhocoris</name>
    <name type="common">Firebug parasite</name>
    <dbReference type="NCBI Taxonomy" id="157538"/>
    <lineage>
        <taxon>Eukaryota</taxon>
        <taxon>Discoba</taxon>
        <taxon>Euglenozoa</taxon>
        <taxon>Kinetoplastea</taxon>
        <taxon>Metakinetoplastina</taxon>
        <taxon>Trypanosomatida</taxon>
        <taxon>Trypanosomatidae</taxon>
        <taxon>Leishmaniinae</taxon>
        <taxon>Leptomonas</taxon>
    </lineage>
</organism>
<dbReference type="RefSeq" id="XP_015656319.1">
    <property type="nucleotide sequence ID" value="XM_015805026.1"/>
</dbReference>
<dbReference type="GeneID" id="26906959"/>